<comment type="caution">
    <text evidence="1">The sequence shown here is derived from an EMBL/GenBank/DDBJ whole genome shotgun (WGS) entry which is preliminary data.</text>
</comment>
<sequence>MSIPRIVDELHRELFLLAGGWGGYDLDAESSAFEEHPGEEDFDDDASDASSAYDEIPGALSFDGVAEACWNLEECCSPSAILVDWEIVRVELDVESNASDTSSGYELVSRDLDMRLFGRFFDGKDSWARLACLVRNPVPWWGRGVAWYYGWVMVVMVRKRLVEIGSCFLGGFCALAWIDCLTGHWGFSLRSICHGGRGMM</sequence>
<name>A0A317SRE1_9PEZI</name>
<dbReference type="Proteomes" id="UP000246991">
    <property type="component" value="Unassembled WGS sequence"/>
</dbReference>
<proteinExistence type="predicted"/>
<evidence type="ECO:0000313" key="1">
    <source>
        <dbReference type="EMBL" id="PWW76147.1"/>
    </source>
</evidence>
<keyword evidence="2" id="KW-1185">Reference proteome</keyword>
<reference evidence="1 2" key="1">
    <citation type="submission" date="2018-03" db="EMBL/GenBank/DDBJ databases">
        <title>Genomes of Pezizomycetes fungi and the evolution of truffles.</title>
        <authorList>
            <person name="Murat C."/>
            <person name="Payen T."/>
            <person name="Noel B."/>
            <person name="Kuo A."/>
            <person name="Martin F.M."/>
        </authorList>
    </citation>
    <scope>NUCLEOTIDE SEQUENCE [LARGE SCALE GENOMIC DNA]</scope>
    <source>
        <strain evidence="1">091103-1</strain>
    </source>
</reference>
<dbReference type="EMBL" id="PYWC01000036">
    <property type="protein sequence ID" value="PWW76147.1"/>
    <property type="molecule type" value="Genomic_DNA"/>
</dbReference>
<dbReference type="AlphaFoldDB" id="A0A317SRE1"/>
<organism evidence="1 2">
    <name type="scientific">Tuber magnatum</name>
    <name type="common">white Piedmont truffle</name>
    <dbReference type="NCBI Taxonomy" id="42249"/>
    <lineage>
        <taxon>Eukaryota</taxon>
        <taxon>Fungi</taxon>
        <taxon>Dikarya</taxon>
        <taxon>Ascomycota</taxon>
        <taxon>Pezizomycotina</taxon>
        <taxon>Pezizomycetes</taxon>
        <taxon>Pezizales</taxon>
        <taxon>Tuberaceae</taxon>
        <taxon>Tuber</taxon>
    </lineage>
</organism>
<accession>A0A317SRE1</accession>
<protein>
    <submittedName>
        <fullName evidence="1">Uncharacterized protein</fullName>
    </submittedName>
</protein>
<evidence type="ECO:0000313" key="2">
    <source>
        <dbReference type="Proteomes" id="UP000246991"/>
    </source>
</evidence>
<gene>
    <name evidence="1" type="ORF">C7212DRAFT_363408</name>
</gene>